<name>A0A6J5LQ61_9CAUD</name>
<reference evidence="3" key="1">
    <citation type="submission" date="2020-04" db="EMBL/GenBank/DDBJ databases">
        <authorList>
            <person name="Chiriac C."/>
            <person name="Salcher M."/>
            <person name="Ghai R."/>
            <person name="Kavagutti S V."/>
        </authorList>
    </citation>
    <scope>NUCLEOTIDE SEQUENCE</scope>
</reference>
<dbReference type="EMBL" id="LR796294">
    <property type="protein sequence ID" value="CAB4135147.1"/>
    <property type="molecule type" value="Genomic_DNA"/>
</dbReference>
<sequence length="201" mass="22863">MPITEAEYGQGITLYAQAVDKGDADMSMMGFPQAERPRRGDELADRPYLPERISDLTMPQLLDLLNWYTSWYDYANSLVPKARTTKNTAESARDFAWAKIRREKSAEKTVSDKDDATRTDLRYIKLNADLETSDYKYTMLRAITEGLYRDIETISRVITGYEHRSNVDGHKYTGERKANSTGAGPTKSDVLSVFRPRGRTA</sequence>
<evidence type="ECO:0000313" key="3">
    <source>
        <dbReference type="EMBL" id="CAB4135147.1"/>
    </source>
</evidence>
<feature type="compositionally biased region" description="Basic and acidic residues" evidence="1">
    <location>
        <begin position="166"/>
        <end position="178"/>
    </location>
</feature>
<organism evidence="3">
    <name type="scientific">uncultured Caudovirales phage</name>
    <dbReference type="NCBI Taxonomy" id="2100421"/>
    <lineage>
        <taxon>Viruses</taxon>
        <taxon>Duplodnaviria</taxon>
        <taxon>Heunggongvirae</taxon>
        <taxon>Uroviricota</taxon>
        <taxon>Caudoviricetes</taxon>
        <taxon>Peduoviridae</taxon>
        <taxon>Maltschvirus</taxon>
        <taxon>Maltschvirus maltsch</taxon>
    </lineage>
</organism>
<protein>
    <submittedName>
        <fullName evidence="3">Uncharacterized protein</fullName>
    </submittedName>
</protein>
<evidence type="ECO:0000313" key="2">
    <source>
        <dbReference type="EMBL" id="CAB4131725.1"/>
    </source>
</evidence>
<accession>A0A6J5LQ61</accession>
<evidence type="ECO:0000256" key="1">
    <source>
        <dbReference type="SAM" id="MobiDB-lite"/>
    </source>
</evidence>
<feature type="region of interest" description="Disordered" evidence="1">
    <location>
        <begin position="166"/>
        <end position="201"/>
    </location>
</feature>
<gene>
    <name evidence="2" type="ORF">UFOVP127_240</name>
    <name evidence="3" type="ORF">UFOVP276_103</name>
</gene>
<proteinExistence type="predicted"/>
<dbReference type="EMBL" id="LR796249">
    <property type="protein sequence ID" value="CAB4131725.1"/>
    <property type="molecule type" value="Genomic_DNA"/>
</dbReference>